<proteinExistence type="inferred from homology"/>
<evidence type="ECO:0000256" key="7">
    <source>
        <dbReference type="ARBA" id="ARBA00022993"/>
    </source>
</evidence>
<dbReference type="EMBL" id="AY142891">
    <property type="protein sequence ID" value="AAN87495.1"/>
    <property type="molecule type" value="Genomic_DNA"/>
</dbReference>
<feature type="non-terminal residue" evidence="9">
    <location>
        <position position="199"/>
    </location>
</feature>
<dbReference type="SUPFAM" id="SSF52540">
    <property type="entry name" value="P-loop containing nucleoside triphosphate hydrolases"/>
    <property type="match status" value="1"/>
</dbReference>
<dbReference type="CDD" id="cd02022">
    <property type="entry name" value="DPCK"/>
    <property type="match status" value="1"/>
</dbReference>
<dbReference type="Pfam" id="PF01121">
    <property type="entry name" value="CoaE"/>
    <property type="match status" value="1"/>
</dbReference>
<evidence type="ECO:0000313" key="10">
    <source>
        <dbReference type="EMBL" id="MTV48962.1"/>
    </source>
</evidence>
<evidence type="ECO:0000256" key="3">
    <source>
        <dbReference type="ARBA" id="ARBA00022679"/>
    </source>
</evidence>
<reference evidence="10 11" key="3">
    <citation type="submission" date="2019-11" db="EMBL/GenBank/DDBJ databases">
        <title>Whole-genome sequence of a the green, strictly anaerobic photosynthetic bacterium Heliobacillus mobilis DSM 6151.</title>
        <authorList>
            <person name="Kyndt J.A."/>
            <person name="Meyer T.E."/>
        </authorList>
    </citation>
    <scope>NUCLEOTIDE SEQUENCE [LARGE SCALE GENOMIC DNA]</scope>
    <source>
        <strain evidence="10 11">DSM 6151</strain>
    </source>
</reference>
<gene>
    <name evidence="10" type="ORF">GJ688_08190</name>
</gene>
<sequence>MKVVGLTGGIASGKTTVANHLRKLGAAVIDADVVARQVVMPGEPAWKKIRGIFGPDVFRPDGTLDRVALGRIVFSDPTARQRLNDITHPFVFEVFRRRTEELAREGKTVVIWDVPLLLETGMDRMTDEVWVVAIDEGTQLHRLMERDRLDETAARARISSQMPLVEKVKKAHRIIDAKEPLNLMLQKVERYWKEASGEA</sequence>
<dbReference type="InterPro" id="IPR001977">
    <property type="entry name" value="Depp_CoAkinase"/>
</dbReference>
<dbReference type="AlphaFoldDB" id="Q8GDT3"/>
<keyword evidence="11" id="KW-1185">Reference proteome</keyword>
<dbReference type="HAMAP" id="MF_00376">
    <property type="entry name" value="Dephospho_CoA_kinase"/>
    <property type="match status" value="1"/>
</dbReference>
<organism evidence="9">
    <name type="scientific">Heliobacterium mobile</name>
    <name type="common">Heliobacillus mobilis</name>
    <dbReference type="NCBI Taxonomy" id="28064"/>
    <lineage>
        <taxon>Bacteria</taxon>
        <taxon>Bacillati</taxon>
        <taxon>Bacillota</taxon>
        <taxon>Clostridia</taxon>
        <taxon>Eubacteriales</taxon>
        <taxon>Heliobacteriaceae</taxon>
        <taxon>Heliobacterium</taxon>
    </lineage>
</organism>
<protein>
    <recommendedName>
        <fullName evidence="8">Dephospho-CoA kinase</fullName>
        <ecNumber evidence="8">2.7.1.24</ecNumber>
    </recommendedName>
</protein>
<evidence type="ECO:0000313" key="9">
    <source>
        <dbReference type="EMBL" id="AAN87495.1"/>
    </source>
</evidence>
<keyword evidence="5 9" id="KW-0418">Kinase</keyword>
<evidence type="ECO:0000256" key="8">
    <source>
        <dbReference type="NCBIfam" id="TIGR00152"/>
    </source>
</evidence>
<dbReference type="PANTHER" id="PTHR10695">
    <property type="entry name" value="DEPHOSPHO-COA KINASE-RELATED"/>
    <property type="match status" value="1"/>
</dbReference>
<dbReference type="GO" id="GO:0005524">
    <property type="term" value="F:ATP binding"/>
    <property type="evidence" value="ECO:0007669"/>
    <property type="project" value="UniProtKB-KW"/>
</dbReference>
<evidence type="ECO:0000256" key="6">
    <source>
        <dbReference type="ARBA" id="ARBA00022840"/>
    </source>
</evidence>
<dbReference type="RefSeq" id="WP_170291794.1">
    <property type="nucleotide sequence ID" value="NZ_WNKU01000007.1"/>
</dbReference>
<evidence type="ECO:0000256" key="4">
    <source>
        <dbReference type="ARBA" id="ARBA00022741"/>
    </source>
</evidence>
<dbReference type="Proteomes" id="UP000430670">
    <property type="component" value="Unassembled WGS sequence"/>
</dbReference>
<comment type="similarity">
    <text evidence="1">Belongs to the CoaE family.</text>
</comment>
<dbReference type="PANTHER" id="PTHR10695:SF46">
    <property type="entry name" value="BIFUNCTIONAL COENZYME A SYNTHASE-RELATED"/>
    <property type="match status" value="1"/>
</dbReference>
<dbReference type="NCBIfam" id="TIGR00152">
    <property type="entry name" value="dephospho-CoA kinase"/>
    <property type="match status" value="1"/>
</dbReference>
<evidence type="ECO:0000256" key="5">
    <source>
        <dbReference type="ARBA" id="ARBA00022777"/>
    </source>
</evidence>
<reference evidence="9" key="2">
    <citation type="submission" date="2002-08" db="EMBL/GenBank/DDBJ databases">
        <authorList>
            <person name="Liolios K.G."/>
            <person name="Chu L."/>
            <person name="Ostrovskaya O."/>
            <person name="Mendybaeva N."/>
            <person name="Koukharenko V."/>
            <person name="Gerdes S."/>
            <person name="Kyrpides N."/>
            <person name="Overbeek R."/>
        </authorList>
    </citation>
    <scope>NUCLEOTIDE SEQUENCE</scope>
</reference>
<keyword evidence="7" id="KW-0173">Coenzyme A biosynthesis</keyword>
<evidence type="ECO:0000256" key="1">
    <source>
        <dbReference type="ARBA" id="ARBA00009018"/>
    </source>
</evidence>
<keyword evidence="4" id="KW-0547">Nucleotide-binding</keyword>
<dbReference type="EMBL" id="WNKU01000007">
    <property type="protein sequence ID" value="MTV48962.1"/>
    <property type="molecule type" value="Genomic_DNA"/>
</dbReference>
<keyword evidence="2" id="KW-0963">Cytoplasm</keyword>
<accession>Q8GDT3</accession>
<dbReference type="EC" id="2.7.1.24" evidence="8"/>
<dbReference type="InterPro" id="IPR027417">
    <property type="entry name" value="P-loop_NTPase"/>
</dbReference>
<evidence type="ECO:0000256" key="2">
    <source>
        <dbReference type="ARBA" id="ARBA00022490"/>
    </source>
</evidence>
<reference evidence="9" key="1">
    <citation type="journal article" date="2002" name="Science">
        <title>Whole-genome analysis of photosynthetic prokaryotes.</title>
        <authorList>
            <person name="Raymond J."/>
            <person name="Zhaxybayeva O."/>
            <person name="Gogarten J.P."/>
            <person name="Gerdes S.Y."/>
            <person name="Blankenship R.E."/>
        </authorList>
    </citation>
    <scope>NUCLEOTIDE SEQUENCE</scope>
</reference>
<name>Q8GDT3_HELMO</name>
<dbReference type="GO" id="GO:0005737">
    <property type="term" value="C:cytoplasm"/>
    <property type="evidence" value="ECO:0007669"/>
    <property type="project" value="UniProtKB-UniRule"/>
</dbReference>
<dbReference type="GO" id="GO:0004140">
    <property type="term" value="F:dephospho-CoA kinase activity"/>
    <property type="evidence" value="ECO:0007669"/>
    <property type="project" value="UniProtKB-UniRule"/>
</dbReference>
<evidence type="ECO:0000313" key="11">
    <source>
        <dbReference type="Proteomes" id="UP000430670"/>
    </source>
</evidence>
<dbReference type="PROSITE" id="PS51219">
    <property type="entry name" value="DPCK"/>
    <property type="match status" value="1"/>
</dbReference>
<dbReference type="Gene3D" id="3.40.50.300">
    <property type="entry name" value="P-loop containing nucleotide triphosphate hydrolases"/>
    <property type="match status" value="1"/>
</dbReference>
<keyword evidence="3 9" id="KW-0808">Transferase</keyword>
<keyword evidence="6" id="KW-0067">ATP-binding</keyword>
<dbReference type="FunFam" id="3.40.50.300:FF:000991">
    <property type="entry name" value="Dephospho-CoA kinase"/>
    <property type="match status" value="1"/>
</dbReference>
<dbReference type="GO" id="GO:0015937">
    <property type="term" value="P:coenzyme A biosynthetic process"/>
    <property type="evidence" value="ECO:0007669"/>
    <property type="project" value="UniProtKB-UniRule"/>
</dbReference>